<evidence type="ECO:0000256" key="1">
    <source>
        <dbReference type="SAM" id="MobiDB-lite"/>
    </source>
</evidence>
<name>A0A2S9ZYK9_RHOTO</name>
<reference evidence="2 3" key="1">
    <citation type="journal article" date="2018" name="Elife">
        <title>Functional genomics of lipid metabolism in the oleaginous yeast Rhodosporidium toruloides.</title>
        <authorList>
            <person name="Coradetti S.T."/>
            <person name="Pinel D."/>
            <person name="Geiselman G."/>
            <person name="Ito M."/>
            <person name="Mondo S."/>
            <person name="Reilly M.C."/>
            <person name="Cheng Y.F."/>
            <person name="Bauer S."/>
            <person name="Grigoriev I."/>
            <person name="Gladden J.M."/>
            <person name="Simmons B.A."/>
            <person name="Brem R."/>
            <person name="Arkin A.P."/>
            <person name="Skerker J.M."/>
        </authorList>
    </citation>
    <scope>NUCLEOTIDE SEQUENCE [LARGE SCALE GENOMIC DNA]</scope>
    <source>
        <strain evidence="2 3">NBRC 0880</strain>
    </source>
</reference>
<dbReference type="AlphaFoldDB" id="A0A2S9ZYK9"/>
<gene>
    <name evidence="2" type="ORF">AAT19DRAFT_10997</name>
</gene>
<organism evidence="2 3">
    <name type="scientific">Rhodotorula toruloides</name>
    <name type="common">Yeast</name>
    <name type="synonym">Rhodosporidium toruloides</name>
    <dbReference type="NCBI Taxonomy" id="5286"/>
    <lineage>
        <taxon>Eukaryota</taxon>
        <taxon>Fungi</taxon>
        <taxon>Dikarya</taxon>
        <taxon>Basidiomycota</taxon>
        <taxon>Pucciniomycotina</taxon>
        <taxon>Microbotryomycetes</taxon>
        <taxon>Sporidiobolales</taxon>
        <taxon>Sporidiobolaceae</taxon>
        <taxon>Rhodotorula</taxon>
    </lineage>
</organism>
<protein>
    <submittedName>
        <fullName evidence="2">Uncharacterized protein</fullName>
    </submittedName>
</protein>
<accession>A0A2S9ZYK9</accession>
<sequence>MVSQTPRTNRPFEAVLGTEAVLLKCNSGVHGLTQQLDSGVEKEEQQAPTLVARSSHTHQLRPESPRIRSPLVRVVPQPRLRLLERLDGCRTAEPVEGLVRLRVEFGEDVGDVGCGLLSRHGGSDGTVGRGRPRRGGGRRVVIGKVLRRGDDLVEPAFAAATSHAAGKSAQDLPSRADALQQVAVLGLAVFDDAKSSDCKAAISSAGSG</sequence>
<evidence type="ECO:0000313" key="2">
    <source>
        <dbReference type="EMBL" id="PRQ70840.1"/>
    </source>
</evidence>
<feature type="region of interest" description="Disordered" evidence="1">
    <location>
        <begin position="38"/>
        <end position="64"/>
    </location>
</feature>
<comment type="caution">
    <text evidence="2">The sequence shown here is derived from an EMBL/GenBank/DDBJ whole genome shotgun (WGS) entry which is preliminary data.</text>
</comment>
<dbReference type="Proteomes" id="UP000239560">
    <property type="component" value="Unassembled WGS sequence"/>
</dbReference>
<evidence type="ECO:0000313" key="3">
    <source>
        <dbReference type="Proteomes" id="UP000239560"/>
    </source>
</evidence>
<proteinExistence type="predicted"/>
<dbReference type="EMBL" id="LCTV02000014">
    <property type="protein sequence ID" value="PRQ70840.1"/>
    <property type="molecule type" value="Genomic_DNA"/>
</dbReference>